<dbReference type="AlphaFoldDB" id="A0AAP0FCB5"/>
<feature type="transmembrane region" description="Helical" evidence="2">
    <location>
        <begin position="168"/>
        <end position="188"/>
    </location>
</feature>
<evidence type="ECO:0000256" key="2">
    <source>
        <dbReference type="SAM" id="Phobius"/>
    </source>
</evidence>
<sequence length="239" mass="27958">MDDKKQEEEEEEAISHQMSVKEWEQIQSPPPPISPLQSHHIRWEIPLDTPRNDFSVFPPSNHEGLHISPPQHHQQLHALHNSYGDITDDVDVNGEDAIKDEHEEDPDVPNRVSSSPCEVGSRRALDSLLSSGFLVLRDAWMRKLSLGFGVLRPKLFWVASLVRSRIGVNWGVAALCWSSLWHVWWWWWRWRQRLKRERRDSLILLLQGQDEKISQLSEQITRLNELLLSRRRIPILDSS</sequence>
<gene>
    <name evidence="3" type="ORF">Syun_023478</name>
</gene>
<comment type="caution">
    <text evidence="3">The sequence shown here is derived from an EMBL/GenBank/DDBJ whole genome shotgun (WGS) entry which is preliminary data.</text>
</comment>
<keyword evidence="4" id="KW-1185">Reference proteome</keyword>
<accession>A0AAP0FCB5</accession>
<dbReference type="PANTHER" id="PTHR37206:SF4">
    <property type="entry name" value="TRANSMEMBRANE PROTEIN"/>
    <property type="match status" value="1"/>
</dbReference>
<keyword evidence="2" id="KW-1133">Transmembrane helix</keyword>
<feature type="region of interest" description="Disordered" evidence="1">
    <location>
        <begin position="1"/>
        <end position="37"/>
    </location>
</feature>
<protein>
    <submittedName>
        <fullName evidence="3">Uncharacterized protein</fullName>
    </submittedName>
</protein>
<keyword evidence="2" id="KW-0472">Membrane</keyword>
<dbReference type="PANTHER" id="PTHR37206">
    <property type="entry name" value="TRANSMEMBRANE PROTEIN"/>
    <property type="match status" value="1"/>
</dbReference>
<dbReference type="Proteomes" id="UP001420932">
    <property type="component" value="Unassembled WGS sequence"/>
</dbReference>
<evidence type="ECO:0000313" key="4">
    <source>
        <dbReference type="Proteomes" id="UP001420932"/>
    </source>
</evidence>
<proteinExistence type="predicted"/>
<keyword evidence="2" id="KW-0812">Transmembrane</keyword>
<name>A0AAP0FCB5_9MAGN</name>
<dbReference type="EMBL" id="JBBNAF010000010">
    <property type="protein sequence ID" value="KAK9107467.1"/>
    <property type="molecule type" value="Genomic_DNA"/>
</dbReference>
<evidence type="ECO:0000313" key="3">
    <source>
        <dbReference type="EMBL" id="KAK9107467.1"/>
    </source>
</evidence>
<evidence type="ECO:0000256" key="1">
    <source>
        <dbReference type="SAM" id="MobiDB-lite"/>
    </source>
</evidence>
<reference evidence="3 4" key="1">
    <citation type="submission" date="2024-01" db="EMBL/GenBank/DDBJ databases">
        <title>Genome assemblies of Stephania.</title>
        <authorList>
            <person name="Yang L."/>
        </authorList>
    </citation>
    <scope>NUCLEOTIDE SEQUENCE [LARGE SCALE GENOMIC DNA]</scope>
    <source>
        <strain evidence="3">YNDBR</strain>
        <tissue evidence="3">Leaf</tissue>
    </source>
</reference>
<organism evidence="3 4">
    <name type="scientific">Stephania yunnanensis</name>
    <dbReference type="NCBI Taxonomy" id="152371"/>
    <lineage>
        <taxon>Eukaryota</taxon>
        <taxon>Viridiplantae</taxon>
        <taxon>Streptophyta</taxon>
        <taxon>Embryophyta</taxon>
        <taxon>Tracheophyta</taxon>
        <taxon>Spermatophyta</taxon>
        <taxon>Magnoliopsida</taxon>
        <taxon>Ranunculales</taxon>
        <taxon>Menispermaceae</taxon>
        <taxon>Menispermoideae</taxon>
        <taxon>Cissampelideae</taxon>
        <taxon>Stephania</taxon>
    </lineage>
</organism>